<dbReference type="PANTHER" id="PTHR33747:SF1">
    <property type="entry name" value="ADENYLATE CYCLASE-ASSOCIATED CAP C-TERMINAL DOMAIN-CONTAINING PROTEIN"/>
    <property type="match status" value="1"/>
</dbReference>
<feature type="domain" description="YchJ-like middle NTF2-like" evidence="1">
    <location>
        <begin position="30"/>
        <end position="127"/>
    </location>
</feature>
<proteinExistence type="predicted"/>
<dbReference type="SUPFAM" id="SSF54427">
    <property type="entry name" value="NTF2-like"/>
    <property type="match status" value="1"/>
</dbReference>
<dbReference type="Pfam" id="PF02810">
    <property type="entry name" value="SEC-C"/>
    <property type="match status" value="1"/>
</dbReference>
<dbReference type="NCBIfam" id="NF002449">
    <property type="entry name" value="PRK01617.1"/>
    <property type="match status" value="1"/>
</dbReference>
<sequence length="154" mass="17906">MDQIQCYCQSGLSFSDCCQPILNQQTKAQTAEKLMRSRYTAYYLKQVDYLINTHWPIDQTQRTSLQSSIQQTHWAGLKILQSNRGGSSDQQGEVEFVAFYIENNQILQIHEKSNFEKYDDCWFYINGKHLPPIKISRNDSCFCGSGKKYKKCHG</sequence>
<comment type="caution">
    <text evidence="2">The sequence shown here is derived from an EMBL/GenBank/DDBJ whole genome shotgun (WGS) entry which is preliminary data.</text>
</comment>
<gene>
    <name evidence="2" type="ORF">ABVT43_11265</name>
</gene>
<keyword evidence="3" id="KW-1185">Reference proteome</keyword>
<organism evidence="2 3">
    <name type="scientific">Aliikangiella maris</name>
    <dbReference type="NCBI Taxonomy" id="3162458"/>
    <lineage>
        <taxon>Bacteria</taxon>
        <taxon>Pseudomonadati</taxon>
        <taxon>Pseudomonadota</taxon>
        <taxon>Gammaproteobacteria</taxon>
        <taxon>Oceanospirillales</taxon>
        <taxon>Pleioneaceae</taxon>
        <taxon>Aliikangiella</taxon>
    </lineage>
</organism>
<reference evidence="2 3" key="1">
    <citation type="submission" date="2024-06" db="EMBL/GenBank/DDBJ databases">
        <authorList>
            <person name="Li F."/>
        </authorList>
    </citation>
    <scope>NUCLEOTIDE SEQUENCE [LARGE SCALE GENOMIC DNA]</scope>
    <source>
        <strain evidence="2 3">GXAS 311</strain>
    </source>
</reference>
<dbReference type="Pfam" id="PF17775">
    <property type="entry name" value="YchJ_M-like"/>
    <property type="match status" value="1"/>
</dbReference>
<dbReference type="InterPro" id="IPR004027">
    <property type="entry name" value="SEC_C_motif"/>
</dbReference>
<evidence type="ECO:0000259" key="1">
    <source>
        <dbReference type="Pfam" id="PF17775"/>
    </source>
</evidence>
<dbReference type="InterPro" id="IPR032710">
    <property type="entry name" value="NTF2-like_dom_sf"/>
</dbReference>
<evidence type="ECO:0000313" key="2">
    <source>
        <dbReference type="EMBL" id="MET1255706.1"/>
    </source>
</evidence>
<dbReference type="Proteomes" id="UP001548189">
    <property type="component" value="Unassembled WGS sequence"/>
</dbReference>
<dbReference type="NCBIfam" id="NF002486">
    <property type="entry name" value="PRK01752.1"/>
    <property type="match status" value="1"/>
</dbReference>
<dbReference type="InterPro" id="IPR048469">
    <property type="entry name" value="YchJ-like_M"/>
</dbReference>
<accession>A0ABV2BUV3</accession>
<dbReference type="Gene3D" id="3.10.450.50">
    <property type="match status" value="1"/>
</dbReference>
<dbReference type="PANTHER" id="PTHR33747">
    <property type="entry name" value="UPF0225 PROTEIN SCO1677"/>
    <property type="match status" value="1"/>
</dbReference>
<dbReference type="SUPFAM" id="SSF103642">
    <property type="entry name" value="Sec-C motif"/>
    <property type="match status" value="1"/>
</dbReference>
<protein>
    <submittedName>
        <fullName evidence="2">YchJ family protein</fullName>
    </submittedName>
</protein>
<dbReference type="RefSeq" id="WP_353896290.1">
    <property type="nucleotide sequence ID" value="NZ_JBEVCJ010000012.1"/>
</dbReference>
<evidence type="ECO:0000313" key="3">
    <source>
        <dbReference type="Proteomes" id="UP001548189"/>
    </source>
</evidence>
<dbReference type="EMBL" id="JBEVCJ010000012">
    <property type="protein sequence ID" value="MET1255706.1"/>
    <property type="molecule type" value="Genomic_DNA"/>
</dbReference>
<name>A0ABV2BUV3_9GAMM</name>